<organism evidence="2">
    <name type="scientific">Myxococcus xanthus</name>
    <dbReference type="NCBI Taxonomy" id="34"/>
    <lineage>
        <taxon>Bacteria</taxon>
        <taxon>Pseudomonadati</taxon>
        <taxon>Myxococcota</taxon>
        <taxon>Myxococcia</taxon>
        <taxon>Myxococcales</taxon>
        <taxon>Cystobacterineae</taxon>
        <taxon>Myxococcaceae</taxon>
        <taxon>Myxococcus</taxon>
    </lineage>
</organism>
<name>Q9KHC4_MYXXA</name>
<dbReference type="GO" id="GO:0019441">
    <property type="term" value="P:L-tryptophan catabolic process to kynurenine"/>
    <property type="evidence" value="ECO:0007669"/>
    <property type="project" value="InterPro"/>
</dbReference>
<feature type="compositionally biased region" description="Pro residues" evidence="1">
    <location>
        <begin position="448"/>
        <end position="457"/>
    </location>
</feature>
<dbReference type="SUPFAM" id="SSF140959">
    <property type="entry name" value="Indolic compounds 2,3-dioxygenase-like"/>
    <property type="match status" value="1"/>
</dbReference>
<dbReference type="InterPro" id="IPR037217">
    <property type="entry name" value="Trp/Indoleamine_2_3_dOase-like"/>
</dbReference>
<reference evidence="2" key="2">
    <citation type="journal article" date="2000" name="Mol. Microbiol.">
        <title>The Myxococcus xanthus socE and csgA genes are regulated by the stringent response.</title>
        <authorList>
            <person name="Crawford E.W. Jr"/>
            <person name="Shimkets L.J."/>
        </authorList>
    </citation>
    <scope>NUCLEOTIDE SEQUENCE</scope>
</reference>
<accession>Q9KHC4</accession>
<feature type="region of interest" description="Disordered" evidence="1">
    <location>
        <begin position="440"/>
        <end position="486"/>
    </location>
</feature>
<dbReference type="Gene3D" id="1.20.58.480">
    <property type="match status" value="1"/>
</dbReference>
<evidence type="ECO:0000256" key="1">
    <source>
        <dbReference type="SAM" id="MobiDB-lite"/>
    </source>
</evidence>
<dbReference type="GO" id="GO:0020037">
    <property type="term" value="F:heme binding"/>
    <property type="evidence" value="ECO:0007669"/>
    <property type="project" value="InterPro"/>
</dbReference>
<feature type="compositionally biased region" description="Basic residues" evidence="1">
    <location>
        <begin position="467"/>
        <end position="477"/>
    </location>
</feature>
<proteinExistence type="predicted"/>
<feature type="region of interest" description="Disordered" evidence="1">
    <location>
        <begin position="302"/>
        <end position="326"/>
    </location>
</feature>
<dbReference type="GO" id="GO:0046872">
    <property type="term" value="F:metal ion binding"/>
    <property type="evidence" value="ECO:0007669"/>
    <property type="project" value="InterPro"/>
</dbReference>
<sequence>MVLKVLKSGATRLSGSTPDLLSKEAAWTSCSTSGRLKGGARTMGQASHWTRTCYPPSCGRCWRGRRTRRLHLLTRRLRALSREVGRAAEVAFPRTNSRAQLPRVVYPAGKILGLSIRSLVYITSGQMVVREEGQRINFRQGDVYHPWRWIGVPNSWDGIFIGLALQPGVVVVVHQMQEEASMCSHLDRRGLHACAGGRSGPGEDVWLVYVYRWCLCAVVIRSQSHTTYEPDDWMVQLGVLVASAPYYWSLRVHCPFSTRDTWRASCIRDPATARSEAVWVLVALPLLRSRTRCVRSVGCGGAVSAHSPGRPYGDPQPQGMAQADGERAAHDQLVSQVVHQAQELWLQLASREAVDLVAELDRDALWAASSRVERICRVLQAWLGDSRRVSSTGPRPAGHASVGVLMVTVVSWVTSSSVHTSTHQTSRRQHVSSLGCSCVHGAHEHGQPQPPGLPERPPQLAAPWAHRPARRARRQRLLGRPVGGAG</sequence>
<protein>
    <submittedName>
        <fullName evidence="2">SocE</fullName>
    </submittedName>
</protein>
<evidence type="ECO:0000313" key="2">
    <source>
        <dbReference type="EMBL" id="AAF91388.1"/>
    </source>
</evidence>
<reference evidence="2" key="1">
    <citation type="journal article" date="2000" name="Genes Dev.">
        <title>The stringent response in Myxococcus xanthus is regulated by SocE and the CsgA C-signaling protein.</title>
        <authorList>
            <person name="Crawford E.W. Jr"/>
            <person name="Shimkets L.J."/>
        </authorList>
    </citation>
    <scope>NUCLEOTIDE SEQUENCE</scope>
</reference>
<dbReference type="AlphaFoldDB" id="Q9KHC4"/>
<gene>
    <name evidence="2" type="primary">socE</name>
</gene>
<dbReference type="EMBL" id="AF263243">
    <property type="protein sequence ID" value="AAF91388.1"/>
    <property type="molecule type" value="Genomic_DNA"/>
</dbReference>